<evidence type="ECO:0000256" key="5">
    <source>
        <dbReference type="SAM" id="MobiDB-lite"/>
    </source>
</evidence>
<evidence type="ECO:0000313" key="6">
    <source>
        <dbReference type="EMBL" id="TRY67855.1"/>
    </source>
</evidence>
<sequence>MTERKISGNSKRFLSSQTNSPKYEVNLALVGPLNAGKSALTVRYMTQRFIGDYDPALEDTYCKVDWVEGHQVLVRVMDTSDHNSEDLFPERYLRWADCVLMVFSITSKSSFSGLTEYLDMWRGFGVQHRSRRASHDAQVGGSSSKDFRRAVTPTLTLSVAKAPTVILVAAKSDLESAREVLRSEMEDLAQKFQIPLLETSSAEDWDSVERVFHAGIREGLLAQDKGSKWPGKQNDQDKFTASLLNALSVGNHPDAGSKGIAFRTRSSERASLSGPPSGCSHNANNHHHYHQTQQYLGSPSPLANGGHPTQAKDFLTPFRKDSKDRFSRFKTLKGIFQ</sequence>
<dbReference type="PROSITE" id="PS51419">
    <property type="entry name" value="RAB"/>
    <property type="match status" value="1"/>
</dbReference>
<dbReference type="PRINTS" id="PR00449">
    <property type="entry name" value="RASTRNSFRMNG"/>
</dbReference>
<dbReference type="EC" id="3.6.5.2" evidence="2"/>
<proteinExistence type="inferred from homology"/>
<dbReference type="SMART" id="SM00173">
    <property type="entry name" value="RAS"/>
    <property type="match status" value="1"/>
</dbReference>
<dbReference type="InterPro" id="IPR001806">
    <property type="entry name" value="Small_GTPase"/>
</dbReference>
<organism evidence="6 7">
    <name type="scientific">Tigriopus californicus</name>
    <name type="common">Marine copepod</name>
    <dbReference type="NCBI Taxonomy" id="6832"/>
    <lineage>
        <taxon>Eukaryota</taxon>
        <taxon>Metazoa</taxon>
        <taxon>Ecdysozoa</taxon>
        <taxon>Arthropoda</taxon>
        <taxon>Crustacea</taxon>
        <taxon>Multicrustacea</taxon>
        <taxon>Hexanauplia</taxon>
        <taxon>Copepoda</taxon>
        <taxon>Harpacticoida</taxon>
        <taxon>Harpacticidae</taxon>
        <taxon>Tigriopus</taxon>
    </lineage>
</organism>
<feature type="region of interest" description="Disordered" evidence="5">
    <location>
        <begin position="264"/>
        <end position="312"/>
    </location>
</feature>
<keyword evidence="7" id="KW-1185">Reference proteome</keyword>
<evidence type="ECO:0000256" key="3">
    <source>
        <dbReference type="ARBA" id="ARBA00022801"/>
    </source>
</evidence>
<keyword evidence="3" id="KW-0378">Hydrolase</keyword>
<accession>A0A553NQZ2</accession>
<dbReference type="AlphaFoldDB" id="A0A553NQZ2"/>
<dbReference type="GO" id="GO:0005525">
    <property type="term" value="F:GTP binding"/>
    <property type="evidence" value="ECO:0007669"/>
    <property type="project" value="InterPro"/>
</dbReference>
<comment type="similarity">
    <text evidence="1">Belongs to the small GTPase superfamily. Ras family.</text>
</comment>
<dbReference type="Proteomes" id="UP000318571">
    <property type="component" value="Chromosome 4"/>
</dbReference>
<evidence type="ECO:0000256" key="1">
    <source>
        <dbReference type="ARBA" id="ARBA00008344"/>
    </source>
</evidence>
<dbReference type="Gene3D" id="3.40.50.300">
    <property type="entry name" value="P-loop containing nucleotide triphosphate hydrolases"/>
    <property type="match status" value="1"/>
</dbReference>
<gene>
    <name evidence="6" type="ORF">TCAL_05272</name>
</gene>
<reference evidence="6 7" key="1">
    <citation type="journal article" date="2018" name="Nat. Ecol. Evol.">
        <title>Genomic signatures of mitonuclear coevolution across populations of Tigriopus californicus.</title>
        <authorList>
            <person name="Barreto F.S."/>
            <person name="Watson E.T."/>
            <person name="Lima T.G."/>
            <person name="Willett C.S."/>
            <person name="Edmands S."/>
            <person name="Li W."/>
            <person name="Burton R.S."/>
        </authorList>
    </citation>
    <scope>NUCLEOTIDE SEQUENCE [LARGE SCALE GENOMIC DNA]</scope>
    <source>
        <strain evidence="6 7">San Diego</strain>
    </source>
</reference>
<dbReference type="SUPFAM" id="SSF52540">
    <property type="entry name" value="P-loop containing nucleoside triphosphate hydrolases"/>
    <property type="match status" value="1"/>
</dbReference>
<dbReference type="STRING" id="6832.A0A553NQZ2"/>
<dbReference type="PANTHER" id="PTHR45704">
    <property type="entry name" value="RAS-LIKE FAMILY MEMBER 11"/>
    <property type="match status" value="1"/>
</dbReference>
<protein>
    <recommendedName>
        <fullName evidence="2">small monomeric GTPase</fullName>
        <ecNumber evidence="2">3.6.5.2</ecNumber>
    </recommendedName>
</protein>
<evidence type="ECO:0000256" key="4">
    <source>
        <dbReference type="ARBA" id="ARBA00048098"/>
    </source>
</evidence>
<dbReference type="InterPro" id="IPR027417">
    <property type="entry name" value="P-loop_NTPase"/>
</dbReference>
<dbReference type="Pfam" id="PF00071">
    <property type="entry name" value="Ras"/>
    <property type="match status" value="2"/>
</dbReference>
<dbReference type="GO" id="GO:0003925">
    <property type="term" value="F:G protein activity"/>
    <property type="evidence" value="ECO:0007669"/>
    <property type="project" value="UniProtKB-EC"/>
</dbReference>
<dbReference type="SMART" id="SM00175">
    <property type="entry name" value="RAB"/>
    <property type="match status" value="1"/>
</dbReference>
<evidence type="ECO:0000313" key="7">
    <source>
        <dbReference type="Proteomes" id="UP000318571"/>
    </source>
</evidence>
<evidence type="ECO:0000256" key="2">
    <source>
        <dbReference type="ARBA" id="ARBA00011984"/>
    </source>
</evidence>
<name>A0A553NQZ2_TIGCA</name>
<dbReference type="PROSITE" id="PS51421">
    <property type="entry name" value="RAS"/>
    <property type="match status" value="1"/>
</dbReference>
<dbReference type="InterPro" id="IPR051065">
    <property type="entry name" value="Ras-related_GTPase"/>
</dbReference>
<comment type="catalytic activity">
    <reaction evidence="4">
        <text>GTP + H2O = GDP + phosphate + H(+)</text>
        <dbReference type="Rhea" id="RHEA:19669"/>
        <dbReference type="ChEBI" id="CHEBI:15377"/>
        <dbReference type="ChEBI" id="CHEBI:15378"/>
        <dbReference type="ChEBI" id="CHEBI:37565"/>
        <dbReference type="ChEBI" id="CHEBI:43474"/>
        <dbReference type="ChEBI" id="CHEBI:58189"/>
        <dbReference type="EC" id="3.6.5.2"/>
    </reaction>
</comment>
<dbReference type="EMBL" id="VCGU01000011">
    <property type="protein sequence ID" value="TRY67855.1"/>
    <property type="molecule type" value="Genomic_DNA"/>
</dbReference>
<comment type="caution">
    <text evidence="6">The sequence shown here is derived from an EMBL/GenBank/DDBJ whole genome shotgun (WGS) entry which is preliminary data.</text>
</comment>